<evidence type="ECO:0000313" key="1">
    <source>
        <dbReference type="EMBL" id="KFM57271.1"/>
    </source>
</evidence>
<proteinExistence type="predicted"/>
<dbReference type="EMBL" id="KK112295">
    <property type="protein sequence ID" value="KFM57271.1"/>
    <property type="molecule type" value="Genomic_DNA"/>
</dbReference>
<dbReference type="AlphaFoldDB" id="A0A087SWN2"/>
<name>A0A087SWN2_STEMI</name>
<protein>
    <submittedName>
        <fullName evidence="1">Uncharacterized protein</fullName>
    </submittedName>
</protein>
<organism evidence="1 2">
    <name type="scientific">Stegodyphus mimosarum</name>
    <name type="common">African social velvet spider</name>
    <dbReference type="NCBI Taxonomy" id="407821"/>
    <lineage>
        <taxon>Eukaryota</taxon>
        <taxon>Metazoa</taxon>
        <taxon>Ecdysozoa</taxon>
        <taxon>Arthropoda</taxon>
        <taxon>Chelicerata</taxon>
        <taxon>Arachnida</taxon>
        <taxon>Araneae</taxon>
        <taxon>Araneomorphae</taxon>
        <taxon>Entelegynae</taxon>
        <taxon>Eresoidea</taxon>
        <taxon>Eresidae</taxon>
        <taxon>Stegodyphus</taxon>
    </lineage>
</organism>
<gene>
    <name evidence="1" type="ORF">X975_01803</name>
</gene>
<accession>A0A087SWN2</accession>
<evidence type="ECO:0000313" key="2">
    <source>
        <dbReference type="Proteomes" id="UP000054359"/>
    </source>
</evidence>
<dbReference type="Proteomes" id="UP000054359">
    <property type="component" value="Unassembled WGS sequence"/>
</dbReference>
<feature type="non-terminal residue" evidence="1">
    <location>
        <position position="67"/>
    </location>
</feature>
<keyword evidence="2" id="KW-1185">Reference proteome</keyword>
<sequence length="67" mass="7106">MPSTSFSVLEVLHDSNADNNQLLHTLSTVKRDLACSDPSPFDSSKGSNSSKLKDGLDIVLSSSVNVV</sequence>
<reference evidence="1 2" key="1">
    <citation type="submission" date="2013-11" db="EMBL/GenBank/DDBJ databases">
        <title>Genome sequencing of Stegodyphus mimosarum.</title>
        <authorList>
            <person name="Bechsgaard J."/>
        </authorList>
    </citation>
    <scope>NUCLEOTIDE SEQUENCE [LARGE SCALE GENOMIC DNA]</scope>
</reference>